<keyword evidence="2" id="KW-0812">Transmembrane</keyword>
<feature type="transmembrane region" description="Helical" evidence="2">
    <location>
        <begin position="231"/>
        <end position="250"/>
    </location>
</feature>
<dbReference type="RefSeq" id="WP_012879981.1">
    <property type="nucleotide sequence ID" value="NC_013530.1"/>
</dbReference>
<evidence type="ECO:0000256" key="2">
    <source>
        <dbReference type="SAM" id="Phobius"/>
    </source>
</evidence>
<proteinExistence type="predicted"/>
<evidence type="ECO:0000313" key="4">
    <source>
        <dbReference type="Proteomes" id="UP000002255"/>
    </source>
</evidence>
<name>D1C0N6_XYLCX</name>
<feature type="region of interest" description="Disordered" evidence="1">
    <location>
        <begin position="1"/>
        <end position="21"/>
    </location>
</feature>
<gene>
    <name evidence="3" type="ordered locus">Xcel_3239</name>
</gene>
<feature type="transmembrane region" description="Helical" evidence="2">
    <location>
        <begin position="117"/>
        <end position="142"/>
    </location>
</feature>
<dbReference type="Proteomes" id="UP000002255">
    <property type="component" value="Chromosome"/>
</dbReference>
<evidence type="ECO:0000313" key="3">
    <source>
        <dbReference type="EMBL" id="ACZ32239.1"/>
    </source>
</evidence>
<keyword evidence="4" id="KW-1185">Reference proteome</keyword>
<protein>
    <submittedName>
        <fullName evidence="3">Uncharacterized protein</fullName>
    </submittedName>
</protein>
<sequence length="258" mass="27286">MSAAALPTVPPPAPDDDAPPPRTPLRRWLLAAALSVPIAAAYGLVAMLLGRLMFLDPAAEAGLRDRVDGIAPLLLLWVLAAAAALGGLVFVVREVLDHRAARREGREPVLPVGTGPSWVWPAVFAASPVVALGGAALVAAATASLSDLEQGEPALIFAVLAGGWLSFMAAIGWALVALRRAKEDADPQPVEGIEDTWFQQAAAQSFWDVVIVLGLGTFVLSVWRVQPDANLVLLGLLLVAMVDFPVRLLLLKRREERA</sequence>
<evidence type="ECO:0000256" key="1">
    <source>
        <dbReference type="SAM" id="MobiDB-lite"/>
    </source>
</evidence>
<dbReference type="OrthoDB" id="4420630at2"/>
<feature type="transmembrane region" description="Helical" evidence="2">
    <location>
        <begin position="28"/>
        <end position="54"/>
    </location>
</feature>
<feature type="transmembrane region" description="Helical" evidence="2">
    <location>
        <begin position="154"/>
        <end position="178"/>
    </location>
</feature>
<keyword evidence="2" id="KW-1133">Transmembrane helix</keyword>
<keyword evidence="2" id="KW-0472">Membrane</keyword>
<dbReference type="KEGG" id="xce:Xcel_3239"/>
<reference evidence="3 4" key="2">
    <citation type="journal article" date="2010" name="Stand. Genomic Sci.">
        <title>Complete genome sequence of Xylanimonas cellulosilytica type strain (XIL07).</title>
        <authorList>
            <person name="Foster B."/>
            <person name="Pukall R."/>
            <person name="Abt B."/>
            <person name="Nolan M."/>
            <person name="Glavina Del Rio T."/>
            <person name="Chen F."/>
            <person name="Lucas S."/>
            <person name="Tice H."/>
            <person name="Pitluck S."/>
            <person name="Cheng J.-F."/>
            <person name="Chertkov O."/>
            <person name="Brettin T."/>
            <person name="Han C."/>
            <person name="Detter J.C."/>
            <person name="Bruce D."/>
            <person name="Goodwin L."/>
            <person name="Ivanova N."/>
            <person name="Mavromatis K."/>
            <person name="Pati A."/>
            <person name="Mikhailova N."/>
            <person name="Chen A."/>
            <person name="Palaniappan K."/>
            <person name="Land M."/>
            <person name="Hauser L."/>
            <person name="Chang Y.-J."/>
            <person name="Jeffries C.D."/>
            <person name="Chain P."/>
            <person name="Rohde M."/>
            <person name="Goeker M."/>
            <person name="Bristow J."/>
            <person name="Eisen J.A."/>
            <person name="Markowitz V."/>
            <person name="Hugenholtz P."/>
            <person name="Kyrpides N.C."/>
            <person name="Klenk H.-P."/>
            <person name="Lapidus A."/>
        </authorList>
    </citation>
    <scope>NUCLEOTIDE SEQUENCE [LARGE SCALE GENOMIC DNA]</scope>
    <source>
        <strain evidence="4">DSM 15894 / CECT 5975 / LMG 20990 / XIL07</strain>
    </source>
</reference>
<dbReference type="AlphaFoldDB" id="D1C0N6"/>
<dbReference type="STRING" id="446471.Xcel_3239"/>
<accession>D1C0N6</accession>
<feature type="transmembrane region" description="Helical" evidence="2">
    <location>
        <begin position="206"/>
        <end position="225"/>
    </location>
</feature>
<dbReference type="HOGENOM" id="CLU_1077489_0_0_11"/>
<reference evidence="4" key="1">
    <citation type="submission" date="2009-11" db="EMBL/GenBank/DDBJ databases">
        <title>The complete chromosome of Xylanimonas cellulosilytica DSM 15894.</title>
        <authorList>
            <consortium name="US DOE Joint Genome Institute (JGI-PGF)"/>
            <person name="Lucas S."/>
            <person name="Copeland A."/>
            <person name="Lapidus A."/>
            <person name="Glavina del Rio T."/>
            <person name="Dalin E."/>
            <person name="Tice H."/>
            <person name="Bruce D."/>
            <person name="Goodwin L."/>
            <person name="Pitluck S."/>
            <person name="Kyrpides N."/>
            <person name="Mavromatis K."/>
            <person name="Ivanova N."/>
            <person name="Mikhailova N."/>
            <person name="Foster B."/>
            <person name="Clum A."/>
            <person name="Brettin T."/>
            <person name="Detter J.C."/>
            <person name="Han C."/>
            <person name="Larimer F."/>
            <person name="Land M."/>
            <person name="Hauser L."/>
            <person name="Markowitz V."/>
            <person name="Cheng J.F."/>
            <person name="Hugenholtz P."/>
            <person name="Woyke T."/>
            <person name="Wu D."/>
            <person name="Gehrich-Schroeter G."/>
            <person name="Schneider S."/>
            <person name="Pukall S.R."/>
            <person name="Klenk H.P."/>
            <person name="Eisen J.A."/>
        </authorList>
    </citation>
    <scope>NUCLEOTIDE SEQUENCE [LARGE SCALE GENOMIC DNA]</scope>
    <source>
        <strain evidence="4">DSM 15894 / CECT 5975 / LMG 20990 / XIL07</strain>
    </source>
</reference>
<organism evidence="3 4">
    <name type="scientific">Xylanimonas cellulosilytica (strain DSM 15894 / JCM 12276 / CECT 5975 / KCTC 9989 / LMG 20990 / NBRC 107835 / XIL07)</name>
    <dbReference type="NCBI Taxonomy" id="446471"/>
    <lineage>
        <taxon>Bacteria</taxon>
        <taxon>Bacillati</taxon>
        <taxon>Actinomycetota</taxon>
        <taxon>Actinomycetes</taxon>
        <taxon>Micrococcales</taxon>
        <taxon>Promicromonosporaceae</taxon>
        <taxon>Xylanimonas</taxon>
    </lineage>
</organism>
<dbReference type="EMBL" id="CP001821">
    <property type="protein sequence ID" value="ACZ32239.1"/>
    <property type="molecule type" value="Genomic_DNA"/>
</dbReference>
<feature type="transmembrane region" description="Helical" evidence="2">
    <location>
        <begin position="74"/>
        <end position="96"/>
    </location>
</feature>